<comment type="subcellular location">
    <subcellularLocation>
        <location evidence="1">Nucleus</location>
    </subcellularLocation>
</comment>
<proteinExistence type="inferred from homology"/>
<dbReference type="AlphaFoldDB" id="A0AAU9T692"/>
<organism evidence="6 7">
    <name type="scientific">Thlaspi arvense</name>
    <name type="common">Field penny-cress</name>
    <dbReference type="NCBI Taxonomy" id="13288"/>
    <lineage>
        <taxon>Eukaryota</taxon>
        <taxon>Viridiplantae</taxon>
        <taxon>Streptophyta</taxon>
        <taxon>Embryophyta</taxon>
        <taxon>Tracheophyta</taxon>
        <taxon>Spermatophyta</taxon>
        <taxon>Magnoliopsida</taxon>
        <taxon>eudicotyledons</taxon>
        <taxon>Gunneridae</taxon>
        <taxon>Pentapetalae</taxon>
        <taxon>rosids</taxon>
        <taxon>malvids</taxon>
        <taxon>Brassicales</taxon>
        <taxon>Brassicaceae</taxon>
        <taxon>Thlaspideae</taxon>
        <taxon>Thlaspi</taxon>
    </lineage>
</organism>
<comment type="similarity">
    <text evidence="2">Belongs to the rad1 family.</text>
</comment>
<dbReference type="GO" id="GO:0000077">
    <property type="term" value="P:DNA damage checkpoint signaling"/>
    <property type="evidence" value="ECO:0007669"/>
    <property type="project" value="InterPro"/>
</dbReference>
<keyword evidence="4" id="KW-0234">DNA repair</keyword>
<dbReference type="GO" id="GO:0006281">
    <property type="term" value="P:DNA repair"/>
    <property type="evidence" value="ECO:0007669"/>
    <property type="project" value="UniProtKB-KW"/>
</dbReference>
<reference evidence="6 7" key="1">
    <citation type="submission" date="2022-03" db="EMBL/GenBank/DDBJ databases">
        <authorList>
            <person name="Nunn A."/>
            <person name="Chopra R."/>
            <person name="Nunn A."/>
            <person name="Contreras Garrido A."/>
        </authorList>
    </citation>
    <scope>NUCLEOTIDE SEQUENCE [LARGE SCALE GENOMIC DNA]</scope>
</reference>
<protein>
    <submittedName>
        <fullName evidence="6">Uncharacterized protein</fullName>
    </submittedName>
</protein>
<accession>A0AAU9T692</accession>
<dbReference type="GO" id="GO:0030896">
    <property type="term" value="C:checkpoint clamp complex"/>
    <property type="evidence" value="ECO:0007669"/>
    <property type="project" value="TreeGrafter"/>
</dbReference>
<keyword evidence="7" id="KW-1185">Reference proteome</keyword>
<keyword evidence="5" id="KW-0539">Nucleus</keyword>
<name>A0AAU9T692_THLAR</name>
<evidence type="ECO:0000256" key="5">
    <source>
        <dbReference type="ARBA" id="ARBA00023242"/>
    </source>
</evidence>
<sequence>MGESQSYNPKIIVPQKVKTFHMHAKERQSELFQMVLLTYQSSALKEAIDDLEWPGSSVQISLQKSPPCVTFRGEGHGDLRTVYTLMDLIDKSRRLTRCIC</sequence>
<keyword evidence="3" id="KW-0227">DNA damage</keyword>
<evidence type="ECO:0000256" key="4">
    <source>
        <dbReference type="ARBA" id="ARBA00023204"/>
    </source>
</evidence>
<evidence type="ECO:0000256" key="3">
    <source>
        <dbReference type="ARBA" id="ARBA00022763"/>
    </source>
</evidence>
<evidence type="ECO:0000313" key="6">
    <source>
        <dbReference type="EMBL" id="CAH2078741.1"/>
    </source>
</evidence>
<dbReference type="PANTHER" id="PTHR10870:SF0">
    <property type="entry name" value="CELL CYCLE CHECKPOINT PROTEIN RAD1"/>
    <property type="match status" value="1"/>
</dbReference>
<evidence type="ECO:0000313" key="7">
    <source>
        <dbReference type="Proteomes" id="UP000836841"/>
    </source>
</evidence>
<evidence type="ECO:0000256" key="1">
    <source>
        <dbReference type="ARBA" id="ARBA00004123"/>
    </source>
</evidence>
<dbReference type="Proteomes" id="UP000836841">
    <property type="component" value="Chromosome 7"/>
</dbReference>
<gene>
    <name evidence="6" type="ORF">TAV2_LOCUS23069</name>
</gene>
<dbReference type="InterPro" id="IPR003021">
    <property type="entry name" value="Rad1_Rec1_Rad17"/>
</dbReference>
<dbReference type="EMBL" id="OU466863">
    <property type="protein sequence ID" value="CAH2078741.1"/>
    <property type="molecule type" value="Genomic_DNA"/>
</dbReference>
<evidence type="ECO:0000256" key="2">
    <source>
        <dbReference type="ARBA" id="ARBA00010991"/>
    </source>
</evidence>
<dbReference type="PANTHER" id="PTHR10870">
    <property type="entry name" value="CELL CYCLE CHECKPOINT PROTEIN RAD1"/>
    <property type="match status" value="1"/>
</dbReference>